<keyword evidence="5 7" id="KW-0414">Isoprene biosynthesis</keyword>
<dbReference type="GO" id="GO:0016114">
    <property type="term" value="P:terpenoid biosynthetic process"/>
    <property type="evidence" value="ECO:0007669"/>
    <property type="project" value="InterPro"/>
</dbReference>
<dbReference type="SUPFAM" id="SSF69765">
    <property type="entry name" value="IpsF-like"/>
    <property type="match status" value="1"/>
</dbReference>
<comment type="catalytic activity">
    <reaction evidence="1 7 8">
        <text>4-CDP-2-C-methyl-D-erythritol 2-phosphate = 2-C-methyl-D-erythritol 2,4-cyclic diphosphate + CMP</text>
        <dbReference type="Rhea" id="RHEA:23864"/>
        <dbReference type="ChEBI" id="CHEBI:57919"/>
        <dbReference type="ChEBI" id="CHEBI:58483"/>
        <dbReference type="ChEBI" id="CHEBI:60377"/>
        <dbReference type="EC" id="4.6.1.12"/>
    </reaction>
</comment>
<comment type="cofactor">
    <cofactor evidence="7">
        <name>a divalent metal cation</name>
        <dbReference type="ChEBI" id="CHEBI:60240"/>
    </cofactor>
    <text evidence="7">Binds 1 divalent metal cation per subunit.</text>
</comment>
<feature type="binding site" evidence="7">
    <location>
        <begin position="8"/>
        <end position="10"/>
    </location>
    <ligand>
        <name>4-CDP-2-C-methyl-D-erythritol 2-phosphate</name>
        <dbReference type="ChEBI" id="CHEBI:57919"/>
    </ligand>
</feature>
<organism evidence="10">
    <name type="scientific">Thermosulfurimonas dismutans</name>
    <dbReference type="NCBI Taxonomy" id="999894"/>
    <lineage>
        <taxon>Bacteria</taxon>
        <taxon>Pseudomonadati</taxon>
        <taxon>Thermodesulfobacteriota</taxon>
        <taxon>Thermodesulfobacteria</taxon>
        <taxon>Thermodesulfobacteriales</taxon>
        <taxon>Thermodesulfobacteriaceae</taxon>
        <taxon>Thermosulfurimonas</taxon>
    </lineage>
</organism>
<dbReference type="CDD" id="cd00554">
    <property type="entry name" value="MECDP_synthase"/>
    <property type="match status" value="1"/>
</dbReference>
<comment type="subunit">
    <text evidence="7">Homotrimer.</text>
</comment>
<reference evidence="10" key="1">
    <citation type="journal article" date="2020" name="mSystems">
        <title>Genome- and Community-Level Interaction Insights into Carbon Utilization and Element Cycling Functions of Hydrothermarchaeota in Hydrothermal Sediment.</title>
        <authorList>
            <person name="Zhou Z."/>
            <person name="Liu Y."/>
            <person name="Xu W."/>
            <person name="Pan J."/>
            <person name="Luo Z.H."/>
            <person name="Li M."/>
        </authorList>
    </citation>
    <scope>NUCLEOTIDE SEQUENCE [LARGE SCALE GENOMIC DNA]</scope>
    <source>
        <strain evidence="10">HyVt-483</strain>
    </source>
</reference>
<feature type="binding site" evidence="7">
    <location>
        <begin position="34"/>
        <end position="35"/>
    </location>
    <ligand>
        <name>4-CDP-2-C-methyl-D-erythritol 2-phosphate</name>
        <dbReference type="ChEBI" id="CHEBI:57919"/>
    </ligand>
</feature>
<evidence type="ECO:0000256" key="8">
    <source>
        <dbReference type="RuleBase" id="RU004395"/>
    </source>
</evidence>
<dbReference type="GO" id="GO:0008685">
    <property type="term" value="F:2-C-methyl-D-erythritol 2,4-cyclodiphosphate synthase activity"/>
    <property type="evidence" value="ECO:0007669"/>
    <property type="project" value="UniProtKB-UniRule"/>
</dbReference>
<comment type="caution">
    <text evidence="7">Lacks conserved residue(s) required for the propagation of feature annotation.</text>
</comment>
<dbReference type="Pfam" id="PF02542">
    <property type="entry name" value="YgbB"/>
    <property type="match status" value="1"/>
</dbReference>
<comment type="pathway">
    <text evidence="2 7">Isoprenoid biosynthesis; isopentenyl diphosphate biosynthesis via DXP pathway; isopentenyl diphosphate from 1-deoxy-D-xylulose 5-phosphate: step 4/6.</text>
</comment>
<dbReference type="NCBIfam" id="TIGR00151">
    <property type="entry name" value="ispF"/>
    <property type="match status" value="1"/>
</dbReference>
<comment type="similarity">
    <text evidence="7 8">Belongs to the IspF family.</text>
</comment>
<keyword evidence="6 7" id="KW-0456">Lyase</keyword>
<evidence type="ECO:0000313" key="10">
    <source>
        <dbReference type="EMBL" id="HFC97160.1"/>
    </source>
</evidence>
<protein>
    <recommendedName>
        <fullName evidence="3 7">2-C-methyl-D-erythritol 2,4-cyclodiphosphate synthase</fullName>
        <shortName evidence="7">MECDP-synthase</shortName>
        <shortName evidence="7">MECPP-synthase</shortName>
        <shortName evidence="7">MECPS</shortName>
        <ecNumber evidence="3 7">4.6.1.12</ecNumber>
    </recommendedName>
</protein>
<gene>
    <name evidence="7 10" type="primary">ispF</name>
    <name evidence="10" type="ORF">ENJ40_01710</name>
</gene>
<feature type="site" description="Transition state stabilizer" evidence="7">
    <location>
        <position position="34"/>
    </location>
</feature>
<evidence type="ECO:0000256" key="6">
    <source>
        <dbReference type="ARBA" id="ARBA00023239"/>
    </source>
</evidence>
<dbReference type="PROSITE" id="PS01350">
    <property type="entry name" value="ISPF"/>
    <property type="match status" value="1"/>
</dbReference>
<dbReference type="GO" id="GO:0046872">
    <property type="term" value="F:metal ion binding"/>
    <property type="evidence" value="ECO:0007669"/>
    <property type="project" value="UniProtKB-KW"/>
</dbReference>
<feature type="binding site" evidence="7">
    <location>
        <position position="42"/>
    </location>
    <ligand>
        <name>a divalent metal cation</name>
        <dbReference type="ChEBI" id="CHEBI:60240"/>
    </ligand>
</feature>
<dbReference type="InterPro" id="IPR020555">
    <property type="entry name" value="MECDP_synthase_CS"/>
</dbReference>
<dbReference type="Gene3D" id="3.30.1330.50">
    <property type="entry name" value="2-C-methyl-D-erythritol 2,4-cyclodiphosphate synthase"/>
    <property type="match status" value="1"/>
</dbReference>
<dbReference type="InterPro" id="IPR003526">
    <property type="entry name" value="MECDP_synthase"/>
</dbReference>
<feature type="site" description="Transition state stabilizer" evidence="7">
    <location>
        <position position="133"/>
    </location>
</feature>
<evidence type="ECO:0000256" key="1">
    <source>
        <dbReference type="ARBA" id="ARBA00000200"/>
    </source>
</evidence>
<feature type="binding site" evidence="7">
    <location>
        <begin position="56"/>
        <end position="58"/>
    </location>
    <ligand>
        <name>4-CDP-2-C-methyl-D-erythritol 2-phosphate</name>
        <dbReference type="ChEBI" id="CHEBI:57919"/>
    </ligand>
</feature>
<evidence type="ECO:0000256" key="5">
    <source>
        <dbReference type="ARBA" id="ARBA00023229"/>
    </source>
</evidence>
<sequence length="158" mass="17195">MRVGLGFDSHRLVSGRRLVLCGVEIPHEKGLAGHSDADVALHALCDAILGAAGLPDLGTLFPDTDPRFRGAESTLFLRETLRLIKEKGLSVHQVDLVLVLSEPKIAPYRERLRENLSRLLEIPPDRVGLKAKTPEGLPLSAEEVIVAWAVAVLRESPS</sequence>
<dbReference type="PANTHER" id="PTHR43181:SF1">
    <property type="entry name" value="2-C-METHYL-D-ERYTHRITOL 2,4-CYCLODIPHOSPHATE SYNTHASE, CHLOROPLASTIC"/>
    <property type="match status" value="1"/>
</dbReference>
<comment type="caution">
    <text evidence="10">The sequence shown here is derived from an EMBL/GenBank/DDBJ whole genome shotgun (WGS) entry which is preliminary data.</text>
</comment>
<dbReference type="UniPathway" id="UPA00056">
    <property type="reaction ID" value="UER00095"/>
</dbReference>
<feature type="binding site" evidence="7">
    <location>
        <position position="10"/>
    </location>
    <ligand>
        <name>a divalent metal cation</name>
        <dbReference type="ChEBI" id="CHEBI:60240"/>
    </ligand>
</feature>
<dbReference type="FunFam" id="3.30.1330.50:FF:000003">
    <property type="entry name" value="2-C-methyl-D-erythritol 2,4-cyclodiphosphate synthase"/>
    <property type="match status" value="1"/>
</dbReference>
<dbReference type="EMBL" id="DRMH01000017">
    <property type="protein sequence ID" value="HFC97160.1"/>
    <property type="molecule type" value="Genomic_DNA"/>
</dbReference>
<keyword evidence="4 7" id="KW-0479">Metal-binding</keyword>
<feature type="binding site" evidence="7">
    <location>
        <position position="8"/>
    </location>
    <ligand>
        <name>a divalent metal cation</name>
        <dbReference type="ChEBI" id="CHEBI:60240"/>
    </ligand>
</feature>
<comment type="function">
    <text evidence="7">Involved in the biosynthesis of isopentenyl diphosphate (IPP) and dimethylallyl diphosphate (DMAPP), two major building blocks of isoprenoid compounds. Catalyzes the conversion of 4-diphosphocytidyl-2-C-methyl-D-erythritol 2-phosphate (CDP-ME2P) to 2-C-methyl-D-erythritol 2,4-cyclodiphosphate (ME-CPP) with a corresponding release of cytidine 5-monophosphate (CMP).</text>
</comment>
<dbReference type="HAMAP" id="MF_00107">
    <property type="entry name" value="IspF"/>
    <property type="match status" value="1"/>
</dbReference>
<feature type="binding site" evidence="7">
    <location>
        <begin position="61"/>
        <end position="65"/>
    </location>
    <ligand>
        <name>4-CDP-2-C-methyl-D-erythritol 2-phosphate</name>
        <dbReference type="ChEBI" id="CHEBI:57919"/>
    </ligand>
</feature>
<dbReference type="GO" id="GO:0019288">
    <property type="term" value="P:isopentenyl diphosphate biosynthetic process, methylerythritol 4-phosphate pathway"/>
    <property type="evidence" value="ECO:0007669"/>
    <property type="project" value="UniProtKB-UniRule"/>
</dbReference>
<evidence type="ECO:0000256" key="3">
    <source>
        <dbReference type="ARBA" id="ARBA00012579"/>
    </source>
</evidence>
<evidence type="ECO:0000256" key="4">
    <source>
        <dbReference type="ARBA" id="ARBA00022723"/>
    </source>
</evidence>
<evidence type="ECO:0000256" key="2">
    <source>
        <dbReference type="ARBA" id="ARBA00004709"/>
    </source>
</evidence>
<evidence type="ECO:0000259" key="9">
    <source>
        <dbReference type="Pfam" id="PF02542"/>
    </source>
</evidence>
<proteinExistence type="inferred from homology"/>
<dbReference type="EC" id="4.6.1.12" evidence="3 7"/>
<accession>A0A7C3GQB7</accession>
<name>A0A7C3GQB7_9BACT</name>
<dbReference type="AlphaFoldDB" id="A0A7C3GQB7"/>
<dbReference type="InterPro" id="IPR036571">
    <property type="entry name" value="MECDP_synthase_sf"/>
</dbReference>
<feature type="domain" description="2-C-methyl-D-erythritol 2,4-cyclodiphosphate synthase" evidence="9">
    <location>
        <begin position="1"/>
        <end position="153"/>
    </location>
</feature>
<evidence type="ECO:0000256" key="7">
    <source>
        <dbReference type="HAMAP-Rule" id="MF_00107"/>
    </source>
</evidence>
<dbReference type="Proteomes" id="UP000886043">
    <property type="component" value="Unassembled WGS sequence"/>
</dbReference>
<dbReference type="PANTHER" id="PTHR43181">
    <property type="entry name" value="2-C-METHYL-D-ERYTHRITOL 2,4-CYCLODIPHOSPHATE SYNTHASE, CHLOROPLASTIC"/>
    <property type="match status" value="1"/>
</dbReference>